<evidence type="ECO:0000256" key="2">
    <source>
        <dbReference type="ARBA" id="ARBA00022475"/>
    </source>
</evidence>
<comment type="subcellular location">
    <subcellularLocation>
        <location evidence="1">Cell membrane</location>
        <topology evidence="1">Multi-pass membrane protein</topology>
    </subcellularLocation>
</comment>
<name>A0A081BT77_9BACT</name>
<evidence type="ECO:0000256" key="4">
    <source>
        <dbReference type="ARBA" id="ARBA00022989"/>
    </source>
</evidence>
<reference evidence="9 10" key="1">
    <citation type="journal article" date="2015" name="PeerJ">
        <title>First genomic representation of candidate bacterial phylum KSB3 points to enhanced environmental sensing as a trigger of wastewater bulking.</title>
        <authorList>
            <person name="Sekiguchi Y."/>
            <person name="Ohashi A."/>
            <person name="Parks D.H."/>
            <person name="Yamauchi T."/>
            <person name="Tyson G.W."/>
            <person name="Hugenholtz P."/>
        </authorList>
    </citation>
    <scope>NUCLEOTIDE SEQUENCE [LARGE SCALE GENOMIC DNA]</scope>
</reference>
<evidence type="ECO:0000256" key="6">
    <source>
        <dbReference type="SAM" id="Phobius"/>
    </source>
</evidence>
<dbReference type="PANTHER" id="PTHR30619">
    <property type="entry name" value="DNA INTERNALIZATION/COMPETENCE PROTEIN COMEC/REC2"/>
    <property type="match status" value="1"/>
</dbReference>
<dbReference type="Pfam" id="PF13567">
    <property type="entry name" value="DUF4131"/>
    <property type="match status" value="1"/>
</dbReference>
<dbReference type="AlphaFoldDB" id="A0A081BT77"/>
<dbReference type="Proteomes" id="UP000030700">
    <property type="component" value="Unassembled WGS sequence"/>
</dbReference>
<feature type="transmembrane region" description="Helical" evidence="6">
    <location>
        <begin position="368"/>
        <end position="384"/>
    </location>
</feature>
<organism evidence="9 10">
    <name type="scientific">Candidatus Moduliflexus flocculans</name>
    <dbReference type="NCBI Taxonomy" id="1499966"/>
    <lineage>
        <taxon>Bacteria</taxon>
        <taxon>Candidatus Moduliflexota</taxon>
        <taxon>Candidatus Moduliflexia</taxon>
        <taxon>Candidatus Moduliflexales</taxon>
        <taxon>Candidatus Moduliflexaceae</taxon>
    </lineage>
</organism>
<evidence type="ECO:0000259" key="7">
    <source>
        <dbReference type="Pfam" id="PF03772"/>
    </source>
</evidence>
<feature type="transmembrane region" description="Helical" evidence="6">
    <location>
        <begin position="500"/>
        <end position="517"/>
    </location>
</feature>
<feature type="domain" description="ComEC/Rec2-related protein" evidence="7">
    <location>
        <begin position="250"/>
        <end position="515"/>
    </location>
</feature>
<feature type="transmembrane region" description="Helical" evidence="6">
    <location>
        <begin position="62"/>
        <end position="82"/>
    </location>
</feature>
<feature type="transmembrane region" description="Helical" evidence="6">
    <location>
        <begin position="405"/>
        <end position="428"/>
    </location>
</feature>
<keyword evidence="3 6" id="KW-0812">Transmembrane</keyword>
<keyword evidence="2" id="KW-1003">Cell membrane</keyword>
<keyword evidence="4 6" id="KW-1133">Transmembrane helix</keyword>
<evidence type="ECO:0000256" key="5">
    <source>
        <dbReference type="ARBA" id="ARBA00023136"/>
    </source>
</evidence>
<dbReference type="STRING" id="1499966.U14_05895"/>
<protein>
    <submittedName>
        <fullName evidence="9">Metallo-beta-lactamase superfamily</fullName>
    </submittedName>
</protein>
<feature type="transmembrane region" description="Helical" evidence="6">
    <location>
        <begin position="32"/>
        <end position="50"/>
    </location>
</feature>
<dbReference type="EMBL" id="DF820462">
    <property type="protein sequence ID" value="GAK54608.1"/>
    <property type="molecule type" value="Genomic_DNA"/>
</dbReference>
<keyword evidence="10" id="KW-1185">Reference proteome</keyword>
<evidence type="ECO:0000256" key="1">
    <source>
        <dbReference type="ARBA" id="ARBA00004651"/>
    </source>
</evidence>
<evidence type="ECO:0000256" key="3">
    <source>
        <dbReference type="ARBA" id="ARBA00022692"/>
    </source>
</evidence>
<dbReference type="PANTHER" id="PTHR30619:SF1">
    <property type="entry name" value="RECOMBINATION PROTEIN 2"/>
    <property type="match status" value="1"/>
</dbReference>
<evidence type="ECO:0000313" key="10">
    <source>
        <dbReference type="Proteomes" id="UP000030700"/>
    </source>
</evidence>
<accession>A0A081BT77</accession>
<evidence type="ECO:0000313" key="9">
    <source>
        <dbReference type="EMBL" id="GAK54608.1"/>
    </source>
</evidence>
<dbReference type="InterPro" id="IPR025405">
    <property type="entry name" value="DUF4131"/>
</dbReference>
<feature type="transmembrane region" description="Helical" evidence="6">
    <location>
        <begin position="271"/>
        <end position="293"/>
    </location>
</feature>
<feature type="domain" description="DUF4131" evidence="8">
    <location>
        <begin position="30"/>
        <end position="195"/>
    </location>
</feature>
<proteinExistence type="predicted"/>
<feature type="transmembrane region" description="Helical" evidence="6">
    <location>
        <begin position="305"/>
        <end position="325"/>
    </location>
</feature>
<evidence type="ECO:0000259" key="8">
    <source>
        <dbReference type="Pfam" id="PF13567"/>
    </source>
</evidence>
<feature type="transmembrane region" description="Helical" evidence="6">
    <location>
        <begin position="440"/>
        <end position="462"/>
    </location>
</feature>
<keyword evidence="5 6" id="KW-0472">Membrane</keyword>
<dbReference type="NCBIfam" id="TIGR00360">
    <property type="entry name" value="ComEC_N-term"/>
    <property type="match status" value="1"/>
</dbReference>
<dbReference type="GO" id="GO:0005886">
    <property type="term" value="C:plasma membrane"/>
    <property type="evidence" value="ECO:0007669"/>
    <property type="project" value="UniProtKB-SubCell"/>
</dbReference>
<dbReference type="Pfam" id="PF03772">
    <property type="entry name" value="Competence"/>
    <property type="match status" value="1"/>
</dbReference>
<dbReference type="InterPro" id="IPR052159">
    <property type="entry name" value="Competence_DNA_uptake"/>
</dbReference>
<gene>
    <name evidence="9" type="ORF">U14_05895</name>
</gene>
<dbReference type="HOGENOM" id="CLU_502200_0_0_0"/>
<dbReference type="InterPro" id="IPR004477">
    <property type="entry name" value="ComEC_N"/>
</dbReference>
<sequence>MTRPLIPVALALLLGVWFESWRSEAFSPLFPSFASFIFAAYILLLVAWLFAHLNRRDRAASLCLLLLAFLTGMTRYAVVMRLPANHLASLMQDEIVTIEGYLYKPPETLGVMRRLYVETTILEKDGLRYNAIGRARITLTNESLPNTGRKRLAYGDTLRARLRLAPPKNRDNDFDYQEFMARRGIYRVGSLRSDRNLVLLPEKQGNPMMRQLYHAQARMLVFLSAFPQKVEYTPPPLDAPRYAIQVIQAMTIGASYVLHPDLRSSFRHSGMYHILVISGIHVAILAGVFHVAFKLLGVPWQARNVILGVVLLLYAGITGFQYPVMRSVCMALIFYASYSCNRMSDALYSLWFTVTLFVMLDPNALFDVSLQLTVAATAGILLAFRHWSGQTWFQRLTAAPKWRQAIAMSLLSSAAALLGVTPLMMYHFKQITPFSLISTPLSLPLVTAMLPLSLLVCFGALLPQAVWPLLKPLLWLDVWLSRLLIKFSELFPAINFTVEPPLWFGLPLYYLLLYLWGTGGLKLVRRTLPDADESRSFRAVDG</sequence>